<dbReference type="Pfam" id="PF07839">
    <property type="entry name" value="CaM_binding"/>
    <property type="match status" value="1"/>
</dbReference>
<organism evidence="4 5">
    <name type="scientific">Musa acuminata subsp. malaccensis</name>
    <name type="common">Wild banana</name>
    <name type="synonym">Musa malaccensis</name>
    <dbReference type="NCBI Taxonomy" id="214687"/>
    <lineage>
        <taxon>Eukaryota</taxon>
        <taxon>Viridiplantae</taxon>
        <taxon>Streptophyta</taxon>
        <taxon>Embryophyta</taxon>
        <taxon>Tracheophyta</taxon>
        <taxon>Spermatophyta</taxon>
        <taxon>Magnoliopsida</taxon>
        <taxon>Liliopsida</taxon>
        <taxon>Zingiberales</taxon>
        <taxon>Musaceae</taxon>
        <taxon>Musa</taxon>
    </lineage>
</organism>
<feature type="compositionally biased region" description="Polar residues" evidence="1">
    <location>
        <begin position="98"/>
        <end position="107"/>
    </location>
</feature>
<evidence type="ECO:0000313" key="3">
    <source>
        <dbReference type="EMBL" id="CAG1858200.1"/>
    </source>
</evidence>
<feature type="region of interest" description="Disordered" evidence="1">
    <location>
        <begin position="1"/>
        <end position="231"/>
    </location>
</feature>
<sequence>MPPTTETPSSRNKCSAAKPRTPVNKDRAPSFLLQRPPTASNSKERATKSEPSSSKGNMSLKPSSVKASETPAVGKAGLPLGKAIGHPKTTSERRETLAATSMITAVNPQGGGEKVIGNEAQDRTKVSMDEESRGARRRTKSPKPIMLMIRIREAKLKLQPESESRGEGDEAVAEEKPKFKEREERAVTERKAKAEQKNVASERKATLSGRKDSPSAYNDVNEEAAHKLASRRNKVTALAGDFETIVSLQKPEAKSSQPEQ</sequence>
<proteinExistence type="predicted"/>
<dbReference type="InterPro" id="IPR012417">
    <property type="entry name" value="CaM-bd_dom_pln"/>
</dbReference>
<feature type="compositionally biased region" description="Polar residues" evidence="1">
    <location>
        <begin position="1"/>
        <end position="13"/>
    </location>
</feature>
<dbReference type="AlphaFoldDB" id="A0A804HNY6"/>
<dbReference type="Gramene" id="Ma01_t01020.1">
    <property type="protein sequence ID" value="Ma01_p01020.1"/>
    <property type="gene ID" value="Ma01_g01020"/>
</dbReference>
<reference evidence="3" key="1">
    <citation type="submission" date="2021-03" db="EMBL/GenBank/DDBJ databases">
        <authorList>
            <consortium name="Genoscope - CEA"/>
            <person name="William W."/>
        </authorList>
    </citation>
    <scope>NUCLEOTIDE SEQUENCE</scope>
    <source>
        <strain evidence="3">Doubled-haploid Pahang</strain>
    </source>
</reference>
<dbReference type="EMBL" id="HG996466">
    <property type="protein sequence ID" value="CAG1858200.1"/>
    <property type="molecule type" value="Genomic_DNA"/>
</dbReference>
<feature type="domain" description="Calmodulin-binding" evidence="2">
    <location>
        <begin position="154"/>
        <end position="247"/>
    </location>
</feature>
<dbReference type="InParanoid" id="A0A804HNY6"/>
<protein>
    <submittedName>
        <fullName evidence="3">(wild Malaysian banana) hypothetical protein</fullName>
    </submittedName>
</protein>
<reference evidence="4" key="2">
    <citation type="submission" date="2021-05" db="UniProtKB">
        <authorList>
            <consortium name="EnsemblPlants"/>
        </authorList>
    </citation>
    <scope>IDENTIFICATION</scope>
    <source>
        <strain evidence="4">subsp. malaccensis</strain>
    </source>
</reference>
<dbReference type="PANTHER" id="PTHR33349:SF20">
    <property type="entry name" value="CHROMO DOMAIN CEC-LIKE PROTEIN"/>
    <property type="match status" value="1"/>
</dbReference>
<dbReference type="Proteomes" id="UP000012960">
    <property type="component" value="Unplaced"/>
</dbReference>
<dbReference type="GO" id="GO:0005516">
    <property type="term" value="F:calmodulin binding"/>
    <property type="evidence" value="ECO:0007669"/>
    <property type="project" value="InterPro"/>
</dbReference>
<evidence type="ECO:0000313" key="4">
    <source>
        <dbReference type="EnsemblPlants" id="Ma01_p01020.1"/>
    </source>
</evidence>
<feature type="compositionally biased region" description="Basic and acidic residues" evidence="1">
    <location>
        <begin position="150"/>
        <end position="213"/>
    </location>
</feature>
<dbReference type="PANTHER" id="PTHR33349">
    <property type="entry name" value="EMB|CAB62594.1"/>
    <property type="match status" value="1"/>
</dbReference>
<dbReference type="EnsemblPlants" id="Ma01_t01020.1">
    <property type="protein sequence ID" value="Ma01_p01020.1"/>
    <property type="gene ID" value="Ma01_g01020"/>
</dbReference>
<feature type="compositionally biased region" description="Basic and acidic residues" evidence="1">
    <location>
        <begin position="120"/>
        <end position="134"/>
    </location>
</feature>
<evidence type="ECO:0000259" key="2">
    <source>
        <dbReference type="Pfam" id="PF07839"/>
    </source>
</evidence>
<accession>A0A804HNY6</accession>
<name>A0A804HNY6_MUSAM</name>
<keyword evidence="5" id="KW-1185">Reference proteome</keyword>
<feature type="compositionally biased region" description="Polar residues" evidence="1">
    <location>
        <begin position="49"/>
        <end position="67"/>
    </location>
</feature>
<gene>
    <name evidence="3" type="ORF">GSMUA_284950.1</name>
</gene>
<evidence type="ECO:0000256" key="1">
    <source>
        <dbReference type="SAM" id="MobiDB-lite"/>
    </source>
</evidence>
<evidence type="ECO:0000313" key="5">
    <source>
        <dbReference type="Proteomes" id="UP000012960"/>
    </source>
</evidence>